<keyword evidence="3" id="KW-1185">Reference proteome</keyword>
<proteinExistence type="predicted"/>
<feature type="transmembrane region" description="Helical" evidence="1">
    <location>
        <begin position="145"/>
        <end position="166"/>
    </location>
</feature>
<protein>
    <recommendedName>
        <fullName evidence="4">Transmembrane protein</fullName>
    </recommendedName>
</protein>
<accession>A0AAN9PCC6</accession>
<gene>
    <name evidence="2" type="ORF">RIF29_07957</name>
</gene>
<dbReference type="AlphaFoldDB" id="A0AAN9PCC6"/>
<evidence type="ECO:0000313" key="3">
    <source>
        <dbReference type="Proteomes" id="UP001372338"/>
    </source>
</evidence>
<dbReference type="EMBL" id="JAYWIO010000001">
    <property type="protein sequence ID" value="KAK7292189.1"/>
    <property type="molecule type" value="Genomic_DNA"/>
</dbReference>
<feature type="transmembrane region" description="Helical" evidence="1">
    <location>
        <begin position="281"/>
        <end position="301"/>
    </location>
</feature>
<sequence length="376" mass="41857">MCPKSISGKNKVQNCSTFAAVYIIYYILLTTQEATKSIHHFPSSLYHHPLVQYREMEVSSKILRRSIHSFLQNYHYFTSTAVFLAFPFSVSILLSQALVTGPSSTLLPQIYTRLKTLFDAAGFPSSSQLFSILNLKVSQTITSSIFTLPFTLTFLLIAKACTIQALKNHKPTFTPSFNSIISLYKPLLQTYICNCFLILSANATAFCLMFLAFNCSEGLGYSSPTCLFLLSACGAILFSVILANALVICNMALALSGIEGHGGYLAILKACVLIKERTSMALFLALPVNLALAAIEALFHFRVVRTYHIAGKASPFVALEGILIAYLYSIFIILDTIVSCMFYKSFKTGSSWIEKEDRHLLRIEFPEEEDHFEQLP</sequence>
<keyword evidence="1" id="KW-0472">Membrane</keyword>
<dbReference type="PANTHER" id="PTHR33133">
    <property type="entry name" value="OS08G0107100 PROTEIN-RELATED"/>
    <property type="match status" value="1"/>
</dbReference>
<feature type="transmembrane region" description="Helical" evidence="1">
    <location>
        <begin position="186"/>
        <end position="213"/>
    </location>
</feature>
<evidence type="ECO:0000256" key="1">
    <source>
        <dbReference type="SAM" id="Phobius"/>
    </source>
</evidence>
<comment type="caution">
    <text evidence="2">The sequence shown here is derived from an EMBL/GenBank/DDBJ whole genome shotgun (WGS) entry which is preliminary data.</text>
</comment>
<dbReference type="PANTHER" id="PTHR33133:SF57">
    <property type="entry name" value="PROTEIN, PUTATIVE-RELATED"/>
    <property type="match status" value="1"/>
</dbReference>
<feature type="transmembrane region" description="Helical" evidence="1">
    <location>
        <begin position="74"/>
        <end position="94"/>
    </location>
</feature>
<evidence type="ECO:0008006" key="4">
    <source>
        <dbReference type="Google" id="ProtNLM"/>
    </source>
</evidence>
<name>A0AAN9PCC6_CROPI</name>
<reference evidence="2 3" key="1">
    <citation type="submission" date="2024-01" db="EMBL/GenBank/DDBJ databases">
        <title>The genomes of 5 underutilized Papilionoideae crops provide insights into root nodulation and disease resistanc.</title>
        <authorList>
            <person name="Yuan L."/>
        </authorList>
    </citation>
    <scope>NUCLEOTIDE SEQUENCE [LARGE SCALE GENOMIC DNA]</scope>
    <source>
        <strain evidence="2">ZHUSHIDOU_FW_LH</strain>
        <tissue evidence="2">Leaf</tissue>
    </source>
</reference>
<feature type="transmembrane region" description="Helical" evidence="1">
    <location>
        <begin position="321"/>
        <end position="343"/>
    </location>
</feature>
<evidence type="ECO:0000313" key="2">
    <source>
        <dbReference type="EMBL" id="KAK7292189.1"/>
    </source>
</evidence>
<keyword evidence="1" id="KW-1133">Transmembrane helix</keyword>
<feature type="transmembrane region" description="Helical" evidence="1">
    <location>
        <begin position="225"/>
        <end position="247"/>
    </location>
</feature>
<dbReference type="Proteomes" id="UP001372338">
    <property type="component" value="Unassembled WGS sequence"/>
</dbReference>
<organism evidence="2 3">
    <name type="scientific">Crotalaria pallida</name>
    <name type="common">Smooth rattlebox</name>
    <name type="synonym">Crotalaria striata</name>
    <dbReference type="NCBI Taxonomy" id="3830"/>
    <lineage>
        <taxon>Eukaryota</taxon>
        <taxon>Viridiplantae</taxon>
        <taxon>Streptophyta</taxon>
        <taxon>Embryophyta</taxon>
        <taxon>Tracheophyta</taxon>
        <taxon>Spermatophyta</taxon>
        <taxon>Magnoliopsida</taxon>
        <taxon>eudicotyledons</taxon>
        <taxon>Gunneridae</taxon>
        <taxon>Pentapetalae</taxon>
        <taxon>rosids</taxon>
        <taxon>fabids</taxon>
        <taxon>Fabales</taxon>
        <taxon>Fabaceae</taxon>
        <taxon>Papilionoideae</taxon>
        <taxon>50 kb inversion clade</taxon>
        <taxon>genistoids sensu lato</taxon>
        <taxon>core genistoids</taxon>
        <taxon>Crotalarieae</taxon>
        <taxon>Crotalaria</taxon>
    </lineage>
</organism>
<keyword evidence="1" id="KW-0812">Transmembrane</keyword>